<evidence type="ECO:0000313" key="2">
    <source>
        <dbReference type="EMBL" id="PJA82691.1"/>
    </source>
</evidence>
<dbReference type="CDD" id="cd01651">
    <property type="entry name" value="RT_G2_intron"/>
    <property type="match status" value="1"/>
</dbReference>
<organism evidence="2 3">
    <name type="scientific">Candidatus Nealsonbacteria bacterium CG_4_9_14_3_um_filter_37_29</name>
    <dbReference type="NCBI Taxonomy" id="1974696"/>
    <lineage>
        <taxon>Bacteria</taxon>
        <taxon>Candidatus Nealsoniibacteriota</taxon>
    </lineage>
</organism>
<dbReference type="Pfam" id="PF00078">
    <property type="entry name" value="RVT_1"/>
    <property type="match status" value="1"/>
</dbReference>
<dbReference type="EMBL" id="PFVS01000105">
    <property type="protein sequence ID" value="PJA82691.1"/>
    <property type="molecule type" value="Genomic_DNA"/>
</dbReference>
<name>A0A2M7Z2R3_9BACT</name>
<evidence type="ECO:0000313" key="3">
    <source>
        <dbReference type="Proteomes" id="UP000230178"/>
    </source>
</evidence>
<dbReference type="InterPro" id="IPR043502">
    <property type="entry name" value="DNA/RNA_pol_sf"/>
</dbReference>
<protein>
    <recommendedName>
        <fullName evidence="1">Reverse transcriptase domain-containing protein</fullName>
    </recommendedName>
</protein>
<dbReference type="PANTHER" id="PTHR34047:SF8">
    <property type="entry name" value="PROTEIN YKFC"/>
    <property type="match status" value="1"/>
</dbReference>
<proteinExistence type="predicted"/>
<dbReference type="Gene3D" id="3.30.420.140">
    <property type="entry name" value="YqgF/RNase H-like domain"/>
    <property type="match status" value="1"/>
</dbReference>
<reference evidence="3" key="1">
    <citation type="submission" date="2017-09" db="EMBL/GenBank/DDBJ databases">
        <title>Depth-based differentiation of microbial function through sediment-hosted aquifers and enrichment of novel symbionts in the deep terrestrial subsurface.</title>
        <authorList>
            <person name="Probst A.J."/>
            <person name="Ladd B."/>
            <person name="Jarett J.K."/>
            <person name="Geller-Mcgrath D.E."/>
            <person name="Sieber C.M.K."/>
            <person name="Emerson J.B."/>
            <person name="Anantharaman K."/>
            <person name="Thomas B.C."/>
            <person name="Malmstrom R."/>
            <person name="Stieglmeier M."/>
            <person name="Klingl A."/>
            <person name="Woyke T."/>
            <person name="Ryan C.M."/>
            <person name="Banfield J.F."/>
        </authorList>
    </citation>
    <scope>NUCLEOTIDE SEQUENCE [LARGE SCALE GENOMIC DNA]</scope>
</reference>
<dbReference type="PROSITE" id="PS50878">
    <property type="entry name" value="RT_POL"/>
    <property type="match status" value="1"/>
</dbReference>
<sequence length="358" mass="42664">MFLAWQEFRKGKTNKIDVQEFEFNLEDNLFELHQELKSGTYQHSHYATFNVCDPKLRRIHKACVRDRVLHHAVFRILYPIFDKRFIFDSYSCRIEKGSHKAINRLEKFCRKLSKNNSQNIFVLKCDVRNFFNSIDQEILLNLIKSKIGDEDAVWLIDKIIKSFLNGLPLGNVTSQLFANIYLNELDQFIKHKLKIKYYLRYCDDFIILDKDRNSLEELTRQINIFLLAKLKLSLHHDKIIVRKYHQGIDFLGYVVLPRYRVLRTKTKMRMLRKIENKQNDLNNNLISPESFNQSLQSYFGVLKHCRGYKIRKEINNKIIMKILGVDHGLKWIGVAISDDERKMAFPYVTLENNFKLFS</sequence>
<dbReference type="InterPro" id="IPR000477">
    <property type="entry name" value="RT_dom"/>
</dbReference>
<evidence type="ECO:0000259" key="1">
    <source>
        <dbReference type="PROSITE" id="PS50878"/>
    </source>
</evidence>
<feature type="non-terminal residue" evidence="2">
    <location>
        <position position="358"/>
    </location>
</feature>
<accession>A0A2M7Z2R3</accession>
<dbReference type="SUPFAM" id="SSF56672">
    <property type="entry name" value="DNA/RNA polymerases"/>
    <property type="match status" value="1"/>
</dbReference>
<dbReference type="Proteomes" id="UP000230178">
    <property type="component" value="Unassembled WGS sequence"/>
</dbReference>
<feature type="domain" description="Reverse transcriptase" evidence="1">
    <location>
        <begin position="1"/>
        <end position="255"/>
    </location>
</feature>
<comment type="caution">
    <text evidence="2">The sequence shown here is derived from an EMBL/GenBank/DDBJ whole genome shotgun (WGS) entry which is preliminary data.</text>
</comment>
<dbReference type="GO" id="GO:0006139">
    <property type="term" value="P:nucleobase-containing compound metabolic process"/>
    <property type="evidence" value="ECO:0007669"/>
    <property type="project" value="InterPro"/>
</dbReference>
<dbReference type="InterPro" id="IPR037027">
    <property type="entry name" value="YqgF/RNaseH-like_dom_sf"/>
</dbReference>
<gene>
    <name evidence="2" type="ORF">CO146_02655</name>
</gene>
<dbReference type="AlphaFoldDB" id="A0A2M7Z2R3"/>
<dbReference type="PANTHER" id="PTHR34047">
    <property type="entry name" value="NUCLEAR INTRON MATURASE 1, MITOCHONDRIAL-RELATED"/>
    <property type="match status" value="1"/>
</dbReference>
<dbReference type="InterPro" id="IPR051083">
    <property type="entry name" value="GrpII_Intron_Splice-Mob/Def"/>
</dbReference>